<dbReference type="STRING" id="1050174.CEPID_08340"/>
<dbReference type="EMBL" id="CP011541">
    <property type="protein sequence ID" value="AKK03518.1"/>
    <property type="molecule type" value="Genomic_DNA"/>
</dbReference>
<keyword evidence="2" id="KW-1185">Reference proteome</keyword>
<gene>
    <name evidence="1" type="ORF">CEPID_08340</name>
</gene>
<name>A0A0G3GVE2_9CORY</name>
<evidence type="ECO:0000313" key="1">
    <source>
        <dbReference type="EMBL" id="AKK03518.1"/>
    </source>
</evidence>
<organism evidence="1 2">
    <name type="scientific">Corynebacterium epidermidicanis</name>
    <dbReference type="NCBI Taxonomy" id="1050174"/>
    <lineage>
        <taxon>Bacteria</taxon>
        <taxon>Bacillati</taxon>
        <taxon>Actinomycetota</taxon>
        <taxon>Actinomycetes</taxon>
        <taxon>Mycobacteriales</taxon>
        <taxon>Corynebacteriaceae</taxon>
        <taxon>Corynebacterium</taxon>
    </lineage>
</organism>
<evidence type="ECO:0000313" key="2">
    <source>
        <dbReference type="Proteomes" id="UP000035368"/>
    </source>
</evidence>
<dbReference type="KEGG" id="cei:CEPID_08340"/>
<dbReference type="PATRIC" id="fig|1050174.4.peg.1680"/>
<proteinExistence type="predicted"/>
<sequence length="85" mass="9580">MPGDHIWLGWGSSVHVKTLNLKFRVPTRRKNVPQNPMTFAHDGSSLKMLGASKKNAMFFKYGGGHEGVDKRRRIFLAAGWNTLNI</sequence>
<dbReference type="AlphaFoldDB" id="A0A0G3GVE2"/>
<reference evidence="1 2" key="1">
    <citation type="submission" date="2015-05" db="EMBL/GenBank/DDBJ databases">
        <title>Complete genome sequence of Corynebacterium epidermidicanis DSM 45586, isolated from the skin of a dog suffering from pruritus.</title>
        <authorList>
            <person name="Ruckert C."/>
            <person name="Albersmeier A."/>
            <person name="Winkler A."/>
            <person name="Tauch A."/>
        </authorList>
    </citation>
    <scope>NUCLEOTIDE SEQUENCE [LARGE SCALE GENOMIC DNA]</scope>
    <source>
        <strain evidence="1 2">DSM 45586</strain>
    </source>
</reference>
<protein>
    <submittedName>
        <fullName evidence="1">Uncharacterized protein</fullName>
    </submittedName>
</protein>
<dbReference type="Proteomes" id="UP000035368">
    <property type="component" value="Chromosome"/>
</dbReference>
<accession>A0A0G3GVE2</accession>